<name>A0A6J5MTN3_9CAUD</name>
<reference evidence="1" key="1">
    <citation type="submission" date="2020-04" db="EMBL/GenBank/DDBJ databases">
        <authorList>
            <person name="Chiriac C."/>
            <person name="Salcher M."/>
            <person name="Ghai R."/>
            <person name="Kavagutti S V."/>
        </authorList>
    </citation>
    <scope>NUCLEOTIDE SEQUENCE</scope>
</reference>
<proteinExistence type="predicted"/>
<accession>A0A6J5MTN3</accession>
<gene>
    <name evidence="1" type="ORF">UFOVP570_48</name>
</gene>
<evidence type="ECO:0000313" key="1">
    <source>
        <dbReference type="EMBL" id="CAB4150535.1"/>
    </source>
</evidence>
<organism evidence="1">
    <name type="scientific">uncultured Caudovirales phage</name>
    <dbReference type="NCBI Taxonomy" id="2100421"/>
    <lineage>
        <taxon>Viruses</taxon>
        <taxon>Duplodnaviria</taxon>
        <taxon>Heunggongvirae</taxon>
        <taxon>Uroviricota</taxon>
        <taxon>Caudoviricetes</taxon>
        <taxon>Peduoviridae</taxon>
        <taxon>Maltschvirus</taxon>
        <taxon>Maltschvirus maltsch</taxon>
    </lineage>
</organism>
<protein>
    <submittedName>
        <fullName evidence="1">Uncharacterized protein</fullName>
    </submittedName>
</protein>
<dbReference type="EMBL" id="LR796541">
    <property type="protein sequence ID" value="CAB4150535.1"/>
    <property type="molecule type" value="Genomic_DNA"/>
</dbReference>
<sequence>MSEAVKSIRYVGAGDFVVGYPAVGVIVVTEREADALIATGLYEEEKPIKAAPIVADAAKEGVK</sequence>